<dbReference type="RefSeq" id="WP_121196304.1">
    <property type="nucleotide sequence ID" value="NZ_RBKU01000001.1"/>
</dbReference>
<sequence>MKKIFLSLWFLTSTTLLFAQDGNVNFTPRFQQKNKGKYKIEINEVKELIHIMIAITKFGLGNDDMIQQKGAYYQYVLRQFKPYQNEPVIATFDSLLKQSPLNYVFLTGNAISYNFSQKKLVPDEIFILPADEVSTQKITVNPITTYKAGIEHFAEISGFRTFFATHKNFYKELVTDYEKNGYLKKQWKWLEKNFNTKIANYQILCSPLINGLNYTFDYGDSNFKMIQMVLPPLDHNEQWSPAFTEAMNTKGMFTEIDHNYVRKPSNDHEMEINAALKERKKWVDTTYGTEYYQNPVKVFNEYMTFGVFILYCEDIFKNDTQTLRMIYKDVNEVMSKQRGFIKMPLFNDYLTSLRKRYPNRKIDDLYPELLQWCAAQ</sequence>
<feature type="signal peptide" evidence="1">
    <location>
        <begin position="1"/>
        <end position="19"/>
    </location>
</feature>
<organism evidence="2 3">
    <name type="scientific">Mucilaginibacter gracilis</name>
    <dbReference type="NCBI Taxonomy" id="423350"/>
    <lineage>
        <taxon>Bacteria</taxon>
        <taxon>Pseudomonadati</taxon>
        <taxon>Bacteroidota</taxon>
        <taxon>Sphingobacteriia</taxon>
        <taxon>Sphingobacteriales</taxon>
        <taxon>Sphingobacteriaceae</taxon>
        <taxon>Mucilaginibacter</taxon>
    </lineage>
</organism>
<reference evidence="2 3" key="1">
    <citation type="submission" date="2018-10" db="EMBL/GenBank/DDBJ databases">
        <title>Genomic Encyclopedia of Archaeal and Bacterial Type Strains, Phase II (KMG-II): from individual species to whole genera.</title>
        <authorList>
            <person name="Goeker M."/>
        </authorList>
    </citation>
    <scope>NUCLEOTIDE SEQUENCE [LARGE SCALE GENOMIC DNA]</scope>
    <source>
        <strain evidence="2 3">DSM 18602</strain>
    </source>
</reference>
<evidence type="ECO:0000313" key="2">
    <source>
        <dbReference type="EMBL" id="RKR80529.1"/>
    </source>
</evidence>
<dbReference type="AlphaFoldDB" id="A0A495IXC3"/>
<name>A0A495IXC3_9SPHI</name>
<comment type="caution">
    <text evidence="2">The sequence shown here is derived from an EMBL/GenBank/DDBJ whole genome shotgun (WGS) entry which is preliminary data.</text>
</comment>
<evidence type="ECO:0000256" key="1">
    <source>
        <dbReference type="SAM" id="SignalP"/>
    </source>
</evidence>
<dbReference type="OrthoDB" id="6395228at2"/>
<proteinExistence type="predicted"/>
<accession>A0A495IXC3</accession>
<dbReference type="EMBL" id="RBKU01000001">
    <property type="protein sequence ID" value="RKR80529.1"/>
    <property type="molecule type" value="Genomic_DNA"/>
</dbReference>
<dbReference type="Proteomes" id="UP000268007">
    <property type="component" value="Unassembled WGS sequence"/>
</dbReference>
<protein>
    <submittedName>
        <fullName evidence="2">Uncharacterized protein DUF4932</fullName>
    </submittedName>
</protein>
<keyword evidence="1" id="KW-0732">Signal</keyword>
<keyword evidence="3" id="KW-1185">Reference proteome</keyword>
<feature type="chain" id="PRO_5019814802" evidence="1">
    <location>
        <begin position="20"/>
        <end position="376"/>
    </location>
</feature>
<evidence type="ECO:0000313" key="3">
    <source>
        <dbReference type="Proteomes" id="UP000268007"/>
    </source>
</evidence>
<gene>
    <name evidence="2" type="ORF">BDD43_0650</name>
</gene>